<evidence type="ECO:0000256" key="3">
    <source>
        <dbReference type="ARBA" id="ARBA00017473"/>
    </source>
</evidence>
<evidence type="ECO:0000256" key="4">
    <source>
        <dbReference type="ARBA" id="ARBA00022679"/>
    </source>
</evidence>
<organism evidence="12 13">
    <name type="scientific">Corynebacterium lizhenjunii</name>
    <dbReference type="NCBI Taxonomy" id="2709394"/>
    <lineage>
        <taxon>Bacteria</taxon>
        <taxon>Bacillati</taxon>
        <taxon>Actinomycetota</taxon>
        <taxon>Actinomycetes</taxon>
        <taxon>Mycobacteriales</taxon>
        <taxon>Corynebacteriaceae</taxon>
        <taxon>Corynebacterium</taxon>
    </lineage>
</organism>
<dbReference type="InterPro" id="IPR014721">
    <property type="entry name" value="Ribsml_uS5_D2-typ_fold_subgr"/>
</dbReference>
<gene>
    <name evidence="9" type="primary">ispE</name>
    <name evidence="12" type="ORF">G7Y31_03740</name>
</gene>
<dbReference type="UniPathway" id="UPA00056">
    <property type="reaction ID" value="UER00094"/>
</dbReference>
<dbReference type="InterPro" id="IPR036554">
    <property type="entry name" value="GHMP_kinase_C_sf"/>
</dbReference>
<dbReference type="Gene3D" id="3.30.70.890">
    <property type="entry name" value="GHMP kinase, C-terminal domain"/>
    <property type="match status" value="1"/>
</dbReference>
<feature type="binding site" evidence="9">
    <location>
        <begin position="105"/>
        <end position="115"/>
    </location>
    <ligand>
        <name>ATP</name>
        <dbReference type="ChEBI" id="CHEBI:30616"/>
    </ligand>
</feature>
<dbReference type="PANTHER" id="PTHR43527">
    <property type="entry name" value="4-DIPHOSPHOCYTIDYL-2-C-METHYL-D-ERYTHRITOL KINASE, CHLOROPLASTIC"/>
    <property type="match status" value="1"/>
</dbReference>
<dbReference type="EC" id="2.7.1.148" evidence="2 9"/>
<keyword evidence="13" id="KW-1185">Reference proteome</keyword>
<dbReference type="InterPro" id="IPR013750">
    <property type="entry name" value="GHMP_kinase_C_dom"/>
</dbReference>
<proteinExistence type="inferred from homology"/>
<dbReference type="PANTHER" id="PTHR43527:SF2">
    <property type="entry name" value="4-DIPHOSPHOCYTIDYL-2-C-METHYL-D-ERYTHRITOL KINASE, CHLOROPLASTIC"/>
    <property type="match status" value="1"/>
</dbReference>
<feature type="active site" evidence="9">
    <location>
        <position position="152"/>
    </location>
</feature>
<evidence type="ECO:0000256" key="8">
    <source>
        <dbReference type="ARBA" id="ARBA00032554"/>
    </source>
</evidence>
<dbReference type="HAMAP" id="MF_00061">
    <property type="entry name" value="IspE"/>
    <property type="match status" value="1"/>
</dbReference>
<dbReference type="Pfam" id="PF00288">
    <property type="entry name" value="GHMP_kinases_N"/>
    <property type="match status" value="1"/>
</dbReference>
<evidence type="ECO:0000256" key="6">
    <source>
        <dbReference type="ARBA" id="ARBA00022777"/>
    </source>
</evidence>
<dbReference type="SUPFAM" id="SSF54211">
    <property type="entry name" value="Ribosomal protein S5 domain 2-like"/>
    <property type="match status" value="1"/>
</dbReference>
<evidence type="ECO:0000256" key="7">
    <source>
        <dbReference type="ARBA" id="ARBA00022840"/>
    </source>
</evidence>
<comment type="similarity">
    <text evidence="1 9">Belongs to the GHMP kinase family. IspE subfamily.</text>
</comment>
<dbReference type="SUPFAM" id="SSF55060">
    <property type="entry name" value="GHMP Kinase, C-terminal domain"/>
    <property type="match status" value="1"/>
</dbReference>
<evidence type="ECO:0000256" key="2">
    <source>
        <dbReference type="ARBA" id="ARBA00012052"/>
    </source>
</evidence>
<dbReference type="InterPro" id="IPR004424">
    <property type="entry name" value="IspE"/>
</dbReference>
<feature type="active site" evidence="9">
    <location>
        <position position="8"/>
    </location>
</feature>
<dbReference type="NCBIfam" id="NF002870">
    <property type="entry name" value="PRK03188.1"/>
    <property type="match status" value="1"/>
</dbReference>
<evidence type="ECO:0000259" key="10">
    <source>
        <dbReference type="Pfam" id="PF00288"/>
    </source>
</evidence>
<feature type="domain" description="GHMP kinase C-terminal" evidence="11">
    <location>
        <begin position="222"/>
        <end position="293"/>
    </location>
</feature>
<comment type="function">
    <text evidence="9">Catalyzes the phosphorylation of the position 2 hydroxy group of 4-diphosphocytidyl-2C-methyl-D-erythritol.</text>
</comment>
<name>A0A7T0KH23_9CORY</name>
<dbReference type="NCBIfam" id="TIGR00154">
    <property type="entry name" value="ispE"/>
    <property type="match status" value="1"/>
</dbReference>
<dbReference type="GO" id="GO:0019288">
    <property type="term" value="P:isopentenyl diphosphate biosynthetic process, methylerythritol 4-phosphate pathway"/>
    <property type="evidence" value="ECO:0007669"/>
    <property type="project" value="UniProtKB-UniRule"/>
</dbReference>
<comment type="catalytic activity">
    <reaction evidence="9">
        <text>4-CDP-2-C-methyl-D-erythritol + ATP = 4-CDP-2-C-methyl-D-erythritol 2-phosphate + ADP + H(+)</text>
        <dbReference type="Rhea" id="RHEA:18437"/>
        <dbReference type="ChEBI" id="CHEBI:15378"/>
        <dbReference type="ChEBI" id="CHEBI:30616"/>
        <dbReference type="ChEBI" id="CHEBI:57823"/>
        <dbReference type="ChEBI" id="CHEBI:57919"/>
        <dbReference type="ChEBI" id="CHEBI:456216"/>
        <dbReference type="EC" id="2.7.1.148"/>
    </reaction>
</comment>
<dbReference type="RefSeq" id="WP_165007831.1">
    <property type="nucleotide sequence ID" value="NZ_CP064954.1"/>
</dbReference>
<dbReference type="GO" id="GO:0005524">
    <property type="term" value="F:ATP binding"/>
    <property type="evidence" value="ECO:0007669"/>
    <property type="project" value="UniProtKB-UniRule"/>
</dbReference>
<evidence type="ECO:0000313" key="13">
    <source>
        <dbReference type="Proteomes" id="UP000594681"/>
    </source>
</evidence>
<dbReference type="Gene3D" id="3.30.230.10">
    <property type="match status" value="1"/>
</dbReference>
<keyword evidence="5 9" id="KW-0547">Nucleotide-binding</keyword>
<dbReference type="GO" id="GO:0050515">
    <property type="term" value="F:4-(cytidine 5'-diphospho)-2-C-methyl-D-erythritol kinase activity"/>
    <property type="evidence" value="ECO:0007669"/>
    <property type="project" value="UniProtKB-UniRule"/>
</dbReference>
<dbReference type="Proteomes" id="UP000594681">
    <property type="component" value="Chromosome"/>
</dbReference>
<evidence type="ECO:0000259" key="11">
    <source>
        <dbReference type="Pfam" id="PF08544"/>
    </source>
</evidence>
<sequence>MHAHAHAKVNLHLGVGPARPDGFHELATVFQSLAIHDVVQLELADAPSSSPRHQLQVAGPYAAGVPTDASNLAWRAVDAVAAYLRREHGALGLPAVSLRLHKSIPAAGGMAGGSADAAATLRLAAQAYAEYLGVEVPGDSVLQEMAADLGSDVPFTLLGGTALGTGRGEALSPMLARGQYHWAIITSVQGLSTPAVFAKLDQLRAAGRGSQPHLDTADISRALISGSAEQVAAALHNDLQAAALSLRPDLRKVLDTGEAAGALRGIVSGSGPTCAFLCEDAETAAEVVAQVSADNRGTRGMVTHSPAPGARVLA</sequence>
<dbReference type="AlphaFoldDB" id="A0A7T0KH23"/>
<feature type="domain" description="GHMP kinase N-terminal" evidence="10">
    <location>
        <begin position="72"/>
        <end position="160"/>
    </location>
</feature>
<dbReference type="PIRSF" id="PIRSF010376">
    <property type="entry name" value="IspE"/>
    <property type="match status" value="1"/>
</dbReference>
<dbReference type="Pfam" id="PF08544">
    <property type="entry name" value="GHMP_kinases_C"/>
    <property type="match status" value="1"/>
</dbReference>
<dbReference type="KEGG" id="cliz:G7Y31_03740"/>
<evidence type="ECO:0000256" key="5">
    <source>
        <dbReference type="ARBA" id="ARBA00022741"/>
    </source>
</evidence>
<evidence type="ECO:0000256" key="1">
    <source>
        <dbReference type="ARBA" id="ARBA00009684"/>
    </source>
</evidence>
<dbReference type="InterPro" id="IPR020568">
    <property type="entry name" value="Ribosomal_Su5_D2-typ_SF"/>
</dbReference>
<keyword evidence="6 9" id="KW-0418">Kinase</keyword>
<keyword evidence="9" id="KW-0414">Isoprene biosynthesis</keyword>
<evidence type="ECO:0000256" key="9">
    <source>
        <dbReference type="HAMAP-Rule" id="MF_00061"/>
    </source>
</evidence>
<reference evidence="12 13" key="1">
    <citation type="submission" date="2020-11" db="EMBL/GenBank/DDBJ databases">
        <title>Corynebacterium sp. ZJ-599.</title>
        <authorList>
            <person name="Zhou J."/>
        </authorList>
    </citation>
    <scope>NUCLEOTIDE SEQUENCE [LARGE SCALE GENOMIC DNA]</scope>
    <source>
        <strain evidence="12 13">ZJ-599</strain>
    </source>
</reference>
<keyword evidence="7 9" id="KW-0067">ATP-binding</keyword>
<accession>A0A7T0KH23</accession>
<evidence type="ECO:0000313" key="12">
    <source>
        <dbReference type="EMBL" id="QPK79819.1"/>
    </source>
</evidence>
<comment type="pathway">
    <text evidence="9">Isoprenoid biosynthesis; isopentenyl diphosphate biosynthesis via DXP pathway; isopentenyl diphosphate from 1-deoxy-D-xylulose 5-phosphate: step 3/6.</text>
</comment>
<dbReference type="GO" id="GO:0016114">
    <property type="term" value="P:terpenoid biosynthetic process"/>
    <property type="evidence" value="ECO:0007669"/>
    <property type="project" value="UniProtKB-UniRule"/>
</dbReference>
<protein>
    <recommendedName>
        <fullName evidence="3 9">4-diphosphocytidyl-2-C-methyl-D-erythritol kinase</fullName>
        <shortName evidence="9">CMK</shortName>
        <ecNumber evidence="2 9">2.7.1.148</ecNumber>
    </recommendedName>
    <alternativeName>
        <fullName evidence="8 9">4-(cytidine-5'-diphospho)-2-C-methyl-D-erythritol kinase</fullName>
    </alternativeName>
</protein>
<keyword evidence="4 9" id="KW-0808">Transferase</keyword>
<dbReference type="InterPro" id="IPR006204">
    <property type="entry name" value="GHMP_kinase_N_dom"/>
</dbReference>
<dbReference type="EMBL" id="CP064954">
    <property type="protein sequence ID" value="QPK79819.1"/>
    <property type="molecule type" value="Genomic_DNA"/>
</dbReference>